<keyword evidence="2" id="KW-0813">Transport</keyword>
<feature type="transmembrane region" description="Helical" evidence="8">
    <location>
        <begin position="163"/>
        <end position="183"/>
    </location>
</feature>
<keyword evidence="6 8" id="KW-0472">Membrane</keyword>
<dbReference type="PANTHER" id="PTHR42718">
    <property type="entry name" value="MAJOR FACILITATOR SUPERFAMILY MULTIDRUG TRANSPORTER MFSC"/>
    <property type="match status" value="1"/>
</dbReference>
<dbReference type="Pfam" id="PF07690">
    <property type="entry name" value="MFS_1"/>
    <property type="match status" value="1"/>
</dbReference>
<comment type="caution">
    <text evidence="10">The sequence shown here is derived from an EMBL/GenBank/DDBJ whole genome shotgun (WGS) entry which is preliminary data.</text>
</comment>
<accession>A0ABU0QXM2</accession>
<dbReference type="InterPro" id="IPR036259">
    <property type="entry name" value="MFS_trans_sf"/>
</dbReference>
<feature type="transmembrane region" description="Helical" evidence="8">
    <location>
        <begin position="69"/>
        <end position="89"/>
    </location>
</feature>
<evidence type="ECO:0000256" key="7">
    <source>
        <dbReference type="ARBA" id="ARBA00023251"/>
    </source>
</evidence>
<feature type="transmembrane region" description="Helical" evidence="8">
    <location>
        <begin position="354"/>
        <end position="372"/>
    </location>
</feature>
<keyword evidence="4 8" id="KW-0812">Transmembrane</keyword>
<evidence type="ECO:0000256" key="3">
    <source>
        <dbReference type="ARBA" id="ARBA00022475"/>
    </source>
</evidence>
<dbReference type="InterPro" id="IPR020846">
    <property type="entry name" value="MFS_dom"/>
</dbReference>
<keyword evidence="11" id="KW-1185">Reference proteome</keyword>
<dbReference type="Proteomes" id="UP001232755">
    <property type="component" value="Unassembled WGS sequence"/>
</dbReference>
<feature type="transmembrane region" description="Helical" evidence="8">
    <location>
        <begin position="291"/>
        <end position="315"/>
    </location>
</feature>
<organism evidence="10 11">
    <name type="scientific">Streptomyces africanus</name>
    <dbReference type="NCBI Taxonomy" id="231024"/>
    <lineage>
        <taxon>Bacteria</taxon>
        <taxon>Bacillati</taxon>
        <taxon>Actinomycetota</taxon>
        <taxon>Actinomycetes</taxon>
        <taxon>Kitasatosporales</taxon>
        <taxon>Streptomycetaceae</taxon>
        <taxon>Streptomyces</taxon>
    </lineage>
</organism>
<sequence length="507" mass="52819">MPSLPNTTSPIPQTSDPQGFAVSASTGWNSRTWLLLVTLCGALFLDALDISMVGVALPSIGRDLAMDTAILQWIVSAYVLGYGGFLLLGGRVSDLLGRRRVFLAAVGVFGVASVISALSTLDALIIALRFVKGVSAGFTVPAGLSIITTTFAEGPARNKAFSIYSACGASGFSLGLVFGGFLTELSWRATLLFPGPVALLLLVIGMRVVPRVAREKFSFAQFDLLGALSSTVSLLILVYAVVQAPEVGWASAQTLALFAISTLLAVSFVVIELRHPHPLLRLGILRSVRLVHANVAGFVMFGGYAAFQFLATLYVQGSLGWSPISMAVAFLPVGLIVVISAIKIERVLDRFNTTVLVGVGLLAFGAAYLLFLRTSPGMSYWNFMFPTMVLLGIGFAVLFPAVNSQATAGVSDDEQGLASGLLNTFIQVGGAVMMAVVTAIMSSSGGARAGELLPGMGTAVIAVAALTAVGLLITAVVLVVLRGDTAAGGGPSAGRLDLEERELELTR</sequence>
<reference evidence="10 11" key="1">
    <citation type="submission" date="2023-07" db="EMBL/GenBank/DDBJ databases">
        <title>Comparative genomics of wheat-associated soil bacteria to identify genetic determinants of phenazine resistance.</title>
        <authorList>
            <person name="Mouncey N."/>
        </authorList>
    </citation>
    <scope>NUCLEOTIDE SEQUENCE [LARGE SCALE GENOMIC DNA]</scope>
    <source>
        <strain evidence="10 11">B3I12</strain>
    </source>
</reference>
<evidence type="ECO:0000313" key="11">
    <source>
        <dbReference type="Proteomes" id="UP001232755"/>
    </source>
</evidence>
<evidence type="ECO:0000259" key="9">
    <source>
        <dbReference type="PROSITE" id="PS50850"/>
    </source>
</evidence>
<keyword evidence="3" id="KW-1003">Cell membrane</keyword>
<evidence type="ECO:0000256" key="5">
    <source>
        <dbReference type="ARBA" id="ARBA00022989"/>
    </source>
</evidence>
<proteinExistence type="predicted"/>
<evidence type="ECO:0000313" key="10">
    <source>
        <dbReference type="EMBL" id="MDQ0751845.1"/>
    </source>
</evidence>
<dbReference type="CDD" id="cd17321">
    <property type="entry name" value="MFS_MMR_MDR_like"/>
    <property type="match status" value="1"/>
</dbReference>
<feature type="transmembrane region" description="Helical" evidence="8">
    <location>
        <begin position="321"/>
        <end position="342"/>
    </location>
</feature>
<feature type="transmembrane region" description="Helical" evidence="8">
    <location>
        <begin position="248"/>
        <end position="271"/>
    </location>
</feature>
<evidence type="ECO:0000256" key="1">
    <source>
        <dbReference type="ARBA" id="ARBA00004651"/>
    </source>
</evidence>
<comment type="subcellular location">
    <subcellularLocation>
        <location evidence="1">Cell membrane</location>
        <topology evidence="1">Multi-pass membrane protein</topology>
    </subcellularLocation>
</comment>
<feature type="transmembrane region" description="Helical" evidence="8">
    <location>
        <begin position="222"/>
        <end position="242"/>
    </location>
</feature>
<dbReference type="EMBL" id="JAUSYP010000001">
    <property type="protein sequence ID" value="MDQ0751845.1"/>
    <property type="molecule type" value="Genomic_DNA"/>
</dbReference>
<feature type="transmembrane region" description="Helical" evidence="8">
    <location>
        <begin position="101"/>
        <end position="128"/>
    </location>
</feature>
<evidence type="ECO:0000256" key="8">
    <source>
        <dbReference type="SAM" id="Phobius"/>
    </source>
</evidence>
<evidence type="ECO:0000256" key="6">
    <source>
        <dbReference type="ARBA" id="ARBA00023136"/>
    </source>
</evidence>
<dbReference type="SUPFAM" id="SSF103473">
    <property type="entry name" value="MFS general substrate transporter"/>
    <property type="match status" value="1"/>
</dbReference>
<evidence type="ECO:0000256" key="2">
    <source>
        <dbReference type="ARBA" id="ARBA00022448"/>
    </source>
</evidence>
<dbReference type="PANTHER" id="PTHR42718:SF46">
    <property type="entry name" value="BLR6921 PROTEIN"/>
    <property type="match status" value="1"/>
</dbReference>
<dbReference type="PROSITE" id="PS50850">
    <property type="entry name" value="MFS"/>
    <property type="match status" value="1"/>
</dbReference>
<dbReference type="PROSITE" id="PS00216">
    <property type="entry name" value="SUGAR_TRANSPORT_1"/>
    <property type="match status" value="1"/>
</dbReference>
<evidence type="ECO:0000256" key="4">
    <source>
        <dbReference type="ARBA" id="ARBA00022692"/>
    </source>
</evidence>
<protein>
    <submittedName>
        <fullName evidence="10">MFS family permease</fullName>
    </submittedName>
</protein>
<dbReference type="InterPro" id="IPR011701">
    <property type="entry name" value="MFS"/>
</dbReference>
<feature type="transmembrane region" description="Helical" evidence="8">
    <location>
        <begin position="134"/>
        <end position="151"/>
    </location>
</feature>
<keyword evidence="7" id="KW-0046">Antibiotic resistance</keyword>
<feature type="transmembrane region" description="Helical" evidence="8">
    <location>
        <begin position="33"/>
        <end position="57"/>
    </location>
</feature>
<gene>
    <name evidence="10" type="ORF">QF034_006076</name>
</gene>
<feature type="transmembrane region" description="Helical" evidence="8">
    <location>
        <begin position="420"/>
        <end position="440"/>
    </location>
</feature>
<keyword evidence="5 8" id="KW-1133">Transmembrane helix</keyword>
<name>A0ABU0QXM2_9ACTN</name>
<dbReference type="InterPro" id="IPR005829">
    <property type="entry name" value="Sugar_transporter_CS"/>
</dbReference>
<dbReference type="Gene3D" id="1.20.1250.20">
    <property type="entry name" value="MFS general substrate transporter like domains"/>
    <property type="match status" value="1"/>
</dbReference>
<feature type="transmembrane region" description="Helical" evidence="8">
    <location>
        <begin position="460"/>
        <end position="481"/>
    </location>
</feature>
<feature type="domain" description="Major facilitator superfamily (MFS) profile" evidence="9">
    <location>
        <begin position="35"/>
        <end position="482"/>
    </location>
</feature>
<feature type="transmembrane region" description="Helical" evidence="8">
    <location>
        <begin position="378"/>
        <end position="399"/>
    </location>
</feature>
<dbReference type="Gene3D" id="1.20.1720.10">
    <property type="entry name" value="Multidrug resistance protein D"/>
    <property type="match status" value="1"/>
</dbReference>
<feature type="transmembrane region" description="Helical" evidence="8">
    <location>
        <begin position="189"/>
        <end position="210"/>
    </location>
</feature>